<dbReference type="AlphaFoldDB" id="A0A6J4GZI8"/>
<dbReference type="EMBL" id="CADCTL010000003">
    <property type="protein sequence ID" value="CAA9210177.1"/>
    <property type="molecule type" value="Genomic_DNA"/>
</dbReference>
<organism evidence="2">
    <name type="scientific">uncultured Acetobacteraceae bacterium</name>
    <dbReference type="NCBI Taxonomy" id="169975"/>
    <lineage>
        <taxon>Bacteria</taxon>
        <taxon>Pseudomonadati</taxon>
        <taxon>Pseudomonadota</taxon>
        <taxon>Alphaproteobacteria</taxon>
        <taxon>Acetobacterales</taxon>
        <taxon>Acetobacteraceae</taxon>
        <taxon>environmental samples</taxon>
    </lineage>
</organism>
<evidence type="ECO:0000256" key="1">
    <source>
        <dbReference type="SAM" id="MobiDB-lite"/>
    </source>
</evidence>
<feature type="compositionally biased region" description="Basic residues" evidence="1">
    <location>
        <begin position="130"/>
        <end position="142"/>
    </location>
</feature>
<protein>
    <submittedName>
        <fullName evidence="2">Acetyl-coenzyme A carboxyl transferase beta chain</fullName>
        <ecNumber evidence="2">6.4.1.2</ecNumber>
    </submittedName>
</protein>
<feature type="compositionally biased region" description="Basic and acidic residues" evidence="1">
    <location>
        <begin position="166"/>
        <end position="188"/>
    </location>
</feature>
<name>A0A6J4GZI8_9PROT</name>
<dbReference type="GO" id="GO:0003989">
    <property type="term" value="F:acetyl-CoA carboxylase activity"/>
    <property type="evidence" value="ECO:0007669"/>
    <property type="project" value="UniProtKB-EC"/>
</dbReference>
<feature type="compositionally biased region" description="Basic residues" evidence="1">
    <location>
        <begin position="61"/>
        <end position="82"/>
    </location>
</feature>
<gene>
    <name evidence="2" type="ORF">AVDCRST_MAG04-69</name>
</gene>
<dbReference type="EC" id="6.4.1.2" evidence="2"/>
<feature type="compositionally biased region" description="Gly residues" evidence="1">
    <location>
        <begin position="107"/>
        <end position="125"/>
    </location>
</feature>
<proteinExistence type="predicted"/>
<feature type="non-terminal residue" evidence="2">
    <location>
        <position position="1"/>
    </location>
</feature>
<accession>A0A6J4GZI8</accession>
<sequence>ELDQRVGAAQDQDAVRRPARGAGQPLGQVPQLRADDLPPRPGARAPRLHPLRPPHADRRAPAPRHHARPRLAAHRAAARARRPAALPRPAPLRRPAEGRAIERRPGGRGGGGARRGRGAPRGGRGLRILLPRRLHGRGRGRSAGHGGAAGRVAGQPPDRVHRLRRRADAGGRDLPHADAAHGDRHAHGEGGGAAVDPRAVRPHHRRRDGLLRHAGRHPDRGAGRADRLRGRARHRADGAREAARGLPARRIPPGARHPRHGGEARRDARHPGAGDRPAARAGRRDRGVRAGHGSGRRRAAGPTPAAGRRRRGTRRPRRV</sequence>
<reference evidence="2" key="1">
    <citation type="submission" date="2020-02" db="EMBL/GenBank/DDBJ databases">
        <authorList>
            <person name="Meier V. D."/>
        </authorList>
    </citation>
    <scope>NUCLEOTIDE SEQUENCE</scope>
    <source>
        <strain evidence="2">AVDCRST_MAG04</strain>
    </source>
</reference>
<keyword evidence="2" id="KW-0808">Transferase</keyword>
<feature type="compositionally biased region" description="Basic and acidic residues" evidence="1">
    <location>
        <begin position="94"/>
        <end position="105"/>
    </location>
</feature>
<feature type="region of interest" description="Disordered" evidence="1">
    <location>
        <begin position="1"/>
        <end position="319"/>
    </location>
</feature>
<keyword evidence="2" id="KW-0436">Ligase</keyword>
<feature type="compositionally biased region" description="Basic and acidic residues" evidence="1">
    <location>
        <begin position="208"/>
        <end position="243"/>
    </location>
</feature>
<feature type="non-terminal residue" evidence="2">
    <location>
        <position position="319"/>
    </location>
</feature>
<dbReference type="GO" id="GO:0016740">
    <property type="term" value="F:transferase activity"/>
    <property type="evidence" value="ECO:0007669"/>
    <property type="project" value="UniProtKB-KW"/>
</dbReference>
<evidence type="ECO:0000313" key="2">
    <source>
        <dbReference type="EMBL" id="CAA9210177.1"/>
    </source>
</evidence>
<feature type="compositionally biased region" description="Basic and acidic residues" evidence="1">
    <location>
        <begin position="260"/>
        <end position="273"/>
    </location>
</feature>
<feature type="compositionally biased region" description="Basic residues" evidence="1">
    <location>
        <begin position="307"/>
        <end position="319"/>
    </location>
</feature>